<evidence type="ECO:0000256" key="3">
    <source>
        <dbReference type="ARBA" id="ARBA00023015"/>
    </source>
</evidence>
<dbReference type="PROSITE" id="PS00463">
    <property type="entry name" value="ZN2_CY6_FUNGAL_1"/>
    <property type="match status" value="1"/>
</dbReference>
<reference evidence="8 9" key="1">
    <citation type="submission" date="2017-06" db="EMBL/GenBank/DDBJ databases">
        <title>Ant-infecting Ophiocordyceps genomes reveal a high diversity of potential behavioral manipulation genes and a possible major role for enterotoxins.</title>
        <authorList>
            <person name="De Bekker C."/>
            <person name="Evans H.C."/>
            <person name="Brachmann A."/>
            <person name="Hughes D.P."/>
        </authorList>
    </citation>
    <scope>NUCLEOTIDE SEQUENCE [LARGE SCALE GENOMIC DNA]</scope>
    <source>
        <strain evidence="8 9">1348a</strain>
    </source>
</reference>
<dbReference type="PANTHER" id="PTHR47338:SF7">
    <property type="entry name" value="ZN(II)2CYS6 TRANSCRIPTION FACTOR (EUROFUNG)"/>
    <property type="match status" value="1"/>
</dbReference>
<evidence type="ECO:0000256" key="6">
    <source>
        <dbReference type="SAM" id="MobiDB-lite"/>
    </source>
</evidence>
<evidence type="ECO:0000313" key="9">
    <source>
        <dbReference type="Proteomes" id="UP000224854"/>
    </source>
</evidence>
<evidence type="ECO:0000256" key="1">
    <source>
        <dbReference type="ARBA" id="ARBA00004123"/>
    </source>
</evidence>
<evidence type="ECO:0000256" key="2">
    <source>
        <dbReference type="ARBA" id="ARBA00022723"/>
    </source>
</evidence>
<keyword evidence="5" id="KW-0539">Nucleus</keyword>
<dbReference type="SMART" id="SM00066">
    <property type="entry name" value="GAL4"/>
    <property type="match status" value="2"/>
</dbReference>
<dbReference type="InterPro" id="IPR001138">
    <property type="entry name" value="Zn2Cys6_DnaBD"/>
</dbReference>
<comment type="caution">
    <text evidence="8">The sequence shown here is derived from an EMBL/GenBank/DDBJ whole genome shotgun (WGS) entry which is preliminary data.</text>
</comment>
<comment type="subcellular location">
    <subcellularLocation>
        <location evidence="1">Nucleus</location>
    </subcellularLocation>
</comment>
<dbReference type="GO" id="GO:0000981">
    <property type="term" value="F:DNA-binding transcription factor activity, RNA polymerase II-specific"/>
    <property type="evidence" value="ECO:0007669"/>
    <property type="project" value="InterPro"/>
</dbReference>
<organism evidence="8 9">
    <name type="scientific">Ophiocordyceps australis</name>
    <dbReference type="NCBI Taxonomy" id="1399860"/>
    <lineage>
        <taxon>Eukaryota</taxon>
        <taxon>Fungi</taxon>
        <taxon>Dikarya</taxon>
        <taxon>Ascomycota</taxon>
        <taxon>Pezizomycotina</taxon>
        <taxon>Sordariomycetes</taxon>
        <taxon>Hypocreomycetidae</taxon>
        <taxon>Hypocreales</taxon>
        <taxon>Ophiocordycipitaceae</taxon>
        <taxon>Ophiocordyceps</taxon>
    </lineage>
</organism>
<keyword evidence="2" id="KW-0479">Metal-binding</keyword>
<dbReference type="GO" id="GO:0006351">
    <property type="term" value="P:DNA-templated transcription"/>
    <property type="evidence" value="ECO:0007669"/>
    <property type="project" value="InterPro"/>
</dbReference>
<dbReference type="AlphaFoldDB" id="A0A2C5XE78"/>
<feature type="domain" description="Zn(2)-C6 fungal-type" evidence="7">
    <location>
        <begin position="119"/>
        <end position="149"/>
    </location>
</feature>
<dbReference type="SUPFAM" id="SSF57701">
    <property type="entry name" value="Zn2/Cys6 DNA-binding domain"/>
    <property type="match status" value="2"/>
</dbReference>
<dbReference type="Gene3D" id="4.10.240.10">
    <property type="entry name" value="Zn(2)-C6 fungal-type DNA-binding domain"/>
    <property type="match status" value="2"/>
</dbReference>
<evidence type="ECO:0000256" key="4">
    <source>
        <dbReference type="ARBA" id="ARBA00023163"/>
    </source>
</evidence>
<protein>
    <recommendedName>
        <fullName evidence="7">Zn(2)-C6 fungal-type domain-containing protein</fullName>
    </recommendedName>
</protein>
<feature type="region of interest" description="Disordered" evidence="6">
    <location>
        <begin position="712"/>
        <end position="733"/>
    </location>
</feature>
<sequence>MDSLSAARDANRPPALALANANPPSKDAFVPSHSSSSASPPIKRRRAAPIMADCCRTCRLRKVKCSGNPGNGACTNCARLELSCNFASLDDHEEATVSRTTPSHSHTEAGTLRKRAQRACSQCHAHKTKCSGDLPRCKRCEASNLPCEYTPAKRRFTNVRFQNTSKSIEPQTSAPASVARSDGIVSPSLSSSSGAAPITITTDTSNLCAEDLMARKDLVLRHLDAYMNNVYWLPCQGFIHPEFTYLDIQEGTLDPVHAAGICAVASSFVNPSEAGRQFGQKCSTLLELYLFQNVYTFSDNLLILFALNITFNVVQGSFAKVWQCFGIASRLMLGLRINWHVLPRGRSFIQQESLRRIGWHFFHMDRMLAGGYEEYICCRAENMKIPLPCDETSYRNNHPVVAERLYDKPGKSPSTINLHAYQMRLVDLRHRIQVTTKRMCSPSTTNSQYLDASKIMADINGLQNELTRFHSSLPSDVLLSDQSIQRYMKRPERLGYVFLHCHLAGSHIDLYRFFLPGQREKVPIEVLRKLPREFLARSQKQAVAHSMSFGRFCDAIQHEVSQIKDTGKLELAGDYSTIQLGTSCVRVLLVAIQHRLFHDITEESTAPLWRLGVIDEPHLRHLIHAVQRVIEPWCAILGMAKQAYDHNKALVEEFDRTRKVADQKYSDRVFRPRPEGDSRLPGPESLLESVAAGTMEDPRRQLTLDASSADHWLRSSQQSPGATLSYSQSPRFEVEPGTPGIPLLLAQARTGSLDPSESSAAFEAGNAMMGLADLNANLPDGHSLMAPGEMSHSHMNGSIDPAMYHQAPSGPSNGFMMGQHDMFIDGYNGHYANGHGDQNHYGQHAGYG</sequence>
<evidence type="ECO:0000259" key="7">
    <source>
        <dbReference type="PROSITE" id="PS50048"/>
    </source>
</evidence>
<dbReference type="CDD" id="cd12148">
    <property type="entry name" value="fungal_TF_MHR"/>
    <property type="match status" value="1"/>
</dbReference>
<dbReference type="GO" id="GO:0005634">
    <property type="term" value="C:nucleus"/>
    <property type="evidence" value="ECO:0007669"/>
    <property type="project" value="UniProtKB-SubCell"/>
</dbReference>
<dbReference type="InterPro" id="IPR050815">
    <property type="entry name" value="TF_fung"/>
</dbReference>
<dbReference type="CDD" id="cd00067">
    <property type="entry name" value="GAL4"/>
    <property type="match status" value="2"/>
</dbReference>
<dbReference type="OrthoDB" id="4685598at2759"/>
<feature type="compositionally biased region" description="Low complexity" evidence="6">
    <location>
        <begin position="1"/>
        <end position="24"/>
    </location>
</feature>
<evidence type="ECO:0000256" key="5">
    <source>
        <dbReference type="ARBA" id="ARBA00023242"/>
    </source>
</evidence>
<name>A0A2C5XE78_9HYPO</name>
<dbReference type="GO" id="GO:0003677">
    <property type="term" value="F:DNA binding"/>
    <property type="evidence" value="ECO:0007669"/>
    <property type="project" value="InterPro"/>
</dbReference>
<dbReference type="EMBL" id="NJEU01000974">
    <property type="protein sequence ID" value="PHH69229.1"/>
    <property type="molecule type" value="Genomic_DNA"/>
</dbReference>
<dbReference type="PANTHER" id="PTHR47338">
    <property type="entry name" value="ZN(II)2CYS6 TRANSCRIPTION FACTOR (EUROFUNG)-RELATED"/>
    <property type="match status" value="1"/>
</dbReference>
<dbReference type="Pfam" id="PF00172">
    <property type="entry name" value="Zn_clus"/>
    <property type="match status" value="2"/>
</dbReference>
<dbReference type="PROSITE" id="PS50048">
    <property type="entry name" value="ZN2_CY6_FUNGAL_2"/>
    <property type="match status" value="2"/>
</dbReference>
<accession>A0A2C5XE78</accession>
<dbReference type="Pfam" id="PF04082">
    <property type="entry name" value="Fungal_trans"/>
    <property type="match status" value="1"/>
</dbReference>
<evidence type="ECO:0000313" key="8">
    <source>
        <dbReference type="EMBL" id="PHH69229.1"/>
    </source>
</evidence>
<keyword evidence="3" id="KW-0805">Transcription regulation</keyword>
<feature type="domain" description="Zn(2)-C6 fungal-type" evidence="7">
    <location>
        <begin position="54"/>
        <end position="86"/>
    </location>
</feature>
<dbReference type="Proteomes" id="UP000224854">
    <property type="component" value="Unassembled WGS sequence"/>
</dbReference>
<gene>
    <name evidence="8" type="ORF">CDD82_7905</name>
</gene>
<dbReference type="InterPro" id="IPR036864">
    <property type="entry name" value="Zn2-C6_fun-type_DNA-bd_sf"/>
</dbReference>
<feature type="region of interest" description="Disordered" evidence="6">
    <location>
        <begin position="1"/>
        <end position="44"/>
    </location>
</feature>
<dbReference type="GO" id="GO:0008270">
    <property type="term" value="F:zinc ion binding"/>
    <property type="evidence" value="ECO:0007669"/>
    <property type="project" value="InterPro"/>
</dbReference>
<feature type="compositionally biased region" description="Low complexity" evidence="6">
    <location>
        <begin position="31"/>
        <end position="41"/>
    </location>
</feature>
<feature type="compositionally biased region" description="Polar residues" evidence="6">
    <location>
        <begin position="714"/>
        <end position="730"/>
    </location>
</feature>
<keyword evidence="9" id="KW-1185">Reference proteome</keyword>
<keyword evidence="4" id="KW-0804">Transcription</keyword>
<dbReference type="InterPro" id="IPR007219">
    <property type="entry name" value="XnlR_reg_dom"/>
</dbReference>
<proteinExistence type="predicted"/>